<dbReference type="KEGG" id="ksk:KSE_59250"/>
<dbReference type="InterPro" id="IPR001646">
    <property type="entry name" value="5peptide_repeat"/>
</dbReference>
<dbReference type="Proteomes" id="UP000007076">
    <property type="component" value="Chromosome"/>
</dbReference>
<evidence type="ECO:0008006" key="3">
    <source>
        <dbReference type="Google" id="ProtNLM"/>
    </source>
</evidence>
<dbReference type="InterPro" id="IPR051082">
    <property type="entry name" value="Pentapeptide-BTB/POZ_domain"/>
</dbReference>
<dbReference type="EMBL" id="AP010968">
    <property type="protein sequence ID" value="BAJ31695.1"/>
    <property type="molecule type" value="Genomic_DNA"/>
</dbReference>
<dbReference type="AlphaFoldDB" id="E4N0L1"/>
<dbReference type="HOGENOM" id="CLU_033401_5_2_11"/>
<sequence length="225" mass="24391">MKNRTYGTARVALPGLDATDRHLRPVGHLGGDSVRDFLYADTDLRDLDLIDTALLAGRIRNLSAQRTTLEGVRLSSVEITASTIASLAWSGSRATQVHWSGSRLMGATLSNVTLGDVLFEGCRLDYATFDNVRAAGTLVFDRCILTEAVFTGCDLTDALFRDCTLDKTTFNRGKYRGTDLRGNELSTISGTAHLTGVLLDPAQPDQLTRALLTELDATVLPLDQT</sequence>
<accession>E4N0L1</accession>
<evidence type="ECO:0000313" key="1">
    <source>
        <dbReference type="EMBL" id="BAJ31695.1"/>
    </source>
</evidence>
<dbReference type="PANTHER" id="PTHR14136">
    <property type="entry name" value="BTB_POZ DOMAIN-CONTAINING PROTEIN KCTD9"/>
    <property type="match status" value="1"/>
</dbReference>
<dbReference type="Pfam" id="PF13599">
    <property type="entry name" value="Pentapeptide_4"/>
    <property type="match status" value="1"/>
</dbReference>
<dbReference type="SUPFAM" id="SSF141571">
    <property type="entry name" value="Pentapeptide repeat-like"/>
    <property type="match status" value="1"/>
</dbReference>
<keyword evidence="2" id="KW-1185">Reference proteome</keyword>
<reference evidence="1 2" key="1">
    <citation type="journal article" date="2010" name="DNA Res.">
        <title>Genome sequence of Kitasatospora setae NBRC 14216T: an evolutionary snapshot of the family Streptomycetaceae.</title>
        <authorList>
            <person name="Ichikawa N."/>
            <person name="Oguchi A."/>
            <person name="Ikeda H."/>
            <person name="Ishikawa J."/>
            <person name="Kitani S."/>
            <person name="Watanabe Y."/>
            <person name="Nakamura S."/>
            <person name="Katano Y."/>
            <person name="Kishi E."/>
            <person name="Sasagawa M."/>
            <person name="Ankai A."/>
            <person name="Fukui S."/>
            <person name="Hashimoto Y."/>
            <person name="Kamata S."/>
            <person name="Otoguro M."/>
            <person name="Tanikawa S."/>
            <person name="Nihira T."/>
            <person name="Horinouchi S."/>
            <person name="Ohnishi Y."/>
            <person name="Hayakawa M."/>
            <person name="Kuzuyama T."/>
            <person name="Arisawa A."/>
            <person name="Nomoto F."/>
            <person name="Miura H."/>
            <person name="Takahashi Y."/>
            <person name="Fujita N."/>
        </authorList>
    </citation>
    <scope>NUCLEOTIDE SEQUENCE [LARGE SCALE GENOMIC DNA]</scope>
    <source>
        <strain evidence="2">ATCC 33774 / DSM 43861 / JCM 3304 / KCC A-0304 / NBRC 14216 / KM-6054</strain>
    </source>
</reference>
<gene>
    <name evidence="1" type="ordered locus">KSE_59250</name>
</gene>
<proteinExistence type="predicted"/>
<dbReference type="PATRIC" id="fig|452652.3.peg.5934"/>
<dbReference type="eggNOG" id="COG1357">
    <property type="taxonomic scope" value="Bacteria"/>
</dbReference>
<protein>
    <recommendedName>
        <fullName evidence="3">Pentapeptide repeat-containing protein</fullName>
    </recommendedName>
</protein>
<evidence type="ECO:0000313" key="2">
    <source>
        <dbReference type="Proteomes" id="UP000007076"/>
    </source>
</evidence>
<dbReference type="PANTHER" id="PTHR14136:SF17">
    <property type="entry name" value="BTB_POZ DOMAIN-CONTAINING PROTEIN KCTD9"/>
    <property type="match status" value="1"/>
</dbReference>
<dbReference type="RefSeq" id="WP_014138992.1">
    <property type="nucleotide sequence ID" value="NC_016109.1"/>
</dbReference>
<organism evidence="1 2">
    <name type="scientific">Kitasatospora setae (strain ATCC 33774 / DSM 43861 / JCM 3304 / KCC A-0304 / NBRC 14216 / KM-6054)</name>
    <name type="common">Streptomyces setae</name>
    <dbReference type="NCBI Taxonomy" id="452652"/>
    <lineage>
        <taxon>Bacteria</taxon>
        <taxon>Bacillati</taxon>
        <taxon>Actinomycetota</taxon>
        <taxon>Actinomycetes</taxon>
        <taxon>Kitasatosporales</taxon>
        <taxon>Streptomycetaceae</taxon>
        <taxon>Kitasatospora</taxon>
    </lineage>
</organism>
<dbReference type="STRING" id="452652.KSE_59250"/>
<name>E4N0L1_KITSK</name>
<dbReference type="Gene3D" id="2.160.20.80">
    <property type="entry name" value="E3 ubiquitin-protein ligase SopA"/>
    <property type="match status" value="1"/>
</dbReference>